<evidence type="ECO:0000259" key="4">
    <source>
        <dbReference type="PROSITE" id="PS51186"/>
    </source>
</evidence>
<dbReference type="Gene3D" id="3.40.630.30">
    <property type="match status" value="1"/>
</dbReference>
<evidence type="ECO:0000313" key="5">
    <source>
        <dbReference type="EMBL" id="WIT10252.1"/>
    </source>
</evidence>
<evidence type="ECO:0000313" key="6">
    <source>
        <dbReference type="Proteomes" id="UP001177769"/>
    </source>
</evidence>
<dbReference type="InterPro" id="IPR016181">
    <property type="entry name" value="Acyl_CoA_acyltransferase"/>
</dbReference>
<accession>A0AA95SLH3</accession>
<evidence type="ECO:0000256" key="2">
    <source>
        <dbReference type="ARBA" id="ARBA00023315"/>
    </source>
</evidence>
<proteinExistence type="inferred from homology"/>
<evidence type="ECO:0000256" key="3">
    <source>
        <dbReference type="ARBA" id="ARBA00038502"/>
    </source>
</evidence>
<dbReference type="PANTHER" id="PTHR43792">
    <property type="entry name" value="GNAT FAMILY, PUTATIVE (AFU_ORTHOLOGUE AFUA_3G00765)-RELATED-RELATED"/>
    <property type="match status" value="1"/>
</dbReference>
<dbReference type="PANTHER" id="PTHR43792:SF8">
    <property type="entry name" value="[RIBOSOMAL PROTEIN US5]-ALANINE N-ACETYLTRANSFERASE"/>
    <property type="match status" value="1"/>
</dbReference>
<organism evidence="5 6">
    <name type="scientific">Paucibacter sediminis</name>
    <dbReference type="NCBI Taxonomy" id="3019553"/>
    <lineage>
        <taxon>Bacteria</taxon>
        <taxon>Pseudomonadati</taxon>
        <taxon>Pseudomonadota</taxon>
        <taxon>Betaproteobacteria</taxon>
        <taxon>Burkholderiales</taxon>
        <taxon>Sphaerotilaceae</taxon>
        <taxon>Roseateles</taxon>
    </lineage>
</organism>
<dbReference type="GO" id="GO:0008999">
    <property type="term" value="F:protein-N-terminal-alanine acetyltransferase activity"/>
    <property type="evidence" value="ECO:0007669"/>
    <property type="project" value="TreeGrafter"/>
</dbReference>
<evidence type="ECO:0000256" key="1">
    <source>
        <dbReference type="ARBA" id="ARBA00022679"/>
    </source>
</evidence>
<keyword evidence="2 5" id="KW-0012">Acyltransferase</keyword>
<dbReference type="InterPro" id="IPR051531">
    <property type="entry name" value="N-acetyltransferase"/>
</dbReference>
<dbReference type="EMBL" id="CP116346">
    <property type="protein sequence ID" value="WIT10252.1"/>
    <property type="molecule type" value="Genomic_DNA"/>
</dbReference>
<name>A0AA95SLH3_9BURK</name>
<sequence length="194" mass="21961">MSASSELRTPRLLLRAPHVALSESVSEFYLRNQAHFAPWDPPSPAGFFAPDQVAARLQLAALAFEEGQAYRWWICSQDAPTRVIGQCQVSQVSRAVFQSAMLGYSLDAQRQGQGIMSEALAVVRDEIFSQRVGLHRLQAAVRPENTRSRQVLRRLGFAHEGHSKRYLFINGAWRDHDLYALINPAWPDDQLEFK</sequence>
<protein>
    <submittedName>
        <fullName evidence="5">GNAT family N-acetyltransferase</fullName>
        <ecNumber evidence="5">2.3.1.-</ecNumber>
    </submittedName>
</protein>
<dbReference type="Pfam" id="PF13302">
    <property type="entry name" value="Acetyltransf_3"/>
    <property type="match status" value="1"/>
</dbReference>
<dbReference type="Proteomes" id="UP001177769">
    <property type="component" value="Chromosome"/>
</dbReference>
<dbReference type="RefSeq" id="WP_285231321.1">
    <property type="nucleotide sequence ID" value="NZ_CP116346.1"/>
</dbReference>
<dbReference type="EC" id="2.3.1.-" evidence="5"/>
<feature type="domain" description="N-acetyltransferase" evidence="4">
    <location>
        <begin position="34"/>
        <end position="179"/>
    </location>
</feature>
<dbReference type="GO" id="GO:0005737">
    <property type="term" value="C:cytoplasm"/>
    <property type="evidence" value="ECO:0007669"/>
    <property type="project" value="TreeGrafter"/>
</dbReference>
<dbReference type="InterPro" id="IPR000182">
    <property type="entry name" value="GNAT_dom"/>
</dbReference>
<dbReference type="SUPFAM" id="SSF55729">
    <property type="entry name" value="Acyl-CoA N-acyltransferases (Nat)"/>
    <property type="match status" value="1"/>
</dbReference>
<gene>
    <name evidence="5" type="ORF">PFX98_15145</name>
</gene>
<keyword evidence="6" id="KW-1185">Reference proteome</keyword>
<reference evidence="5" key="1">
    <citation type="submission" date="2023-01" db="EMBL/GenBank/DDBJ databases">
        <title>Whole genome sequence of Paucibacter sp. S2-9 isolated from pond sediment.</title>
        <authorList>
            <person name="Jung J.Y."/>
        </authorList>
    </citation>
    <scope>NUCLEOTIDE SEQUENCE</scope>
    <source>
        <strain evidence="5">S2-9</strain>
    </source>
</reference>
<dbReference type="PROSITE" id="PS51186">
    <property type="entry name" value="GNAT"/>
    <property type="match status" value="1"/>
</dbReference>
<dbReference type="AlphaFoldDB" id="A0AA95SLH3"/>
<comment type="similarity">
    <text evidence="3">Belongs to the acetyltransferase family. RimJ subfamily.</text>
</comment>
<keyword evidence="1 5" id="KW-0808">Transferase</keyword>
<dbReference type="KEGG" id="pais:PFX98_15145"/>